<keyword evidence="9" id="KW-1185">Reference proteome</keyword>
<evidence type="ECO:0000256" key="3">
    <source>
        <dbReference type="ARBA" id="ARBA00022679"/>
    </source>
</evidence>
<dbReference type="InterPro" id="IPR000719">
    <property type="entry name" value="Prot_kinase_dom"/>
</dbReference>
<evidence type="ECO:0000259" key="7">
    <source>
        <dbReference type="PROSITE" id="PS50011"/>
    </source>
</evidence>
<evidence type="ECO:0000256" key="1">
    <source>
        <dbReference type="ARBA" id="ARBA00006692"/>
    </source>
</evidence>
<evidence type="ECO:0000313" key="9">
    <source>
        <dbReference type="Proteomes" id="UP001054945"/>
    </source>
</evidence>
<feature type="non-terminal residue" evidence="8">
    <location>
        <position position="1"/>
    </location>
</feature>
<dbReference type="PROSITE" id="PS50011">
    <property type="entry name" value="PROTEIN_KINASE_DOM"/>
    <property type="match status" value="1"/>
</dbReference>
<comment type="similarity">
    <text evidence="1">Belongs to the protein kinase superfamily. CAMK Ser/Thr protein kinase family.</text>
</comment>
<sequence length="97" mass="11383">HYLRQILEAVCYCHSNDIIHRDIKPQVSLLLKENSARINWVVLELLCNYLEISRVGTPHFMAPREVVQRQSYGKPADIWSCGVVYYCIHCSVEHYHL</sequence>
<dbReference type="EMBL" id="BPLR01004076">
    <property type="protein sequence ID" value="GIX91929.1"/>
    <property type="molecule type" value="Genomic_DNA"/>
</dbReference>
<dbReference type="SUPFAM" id="SSF56112">
    <property type="entry name" value="Protein kinase-like (PK-like)"/>
    <property type="match status" value="1"/>
</dbReference>
<keyword evidence="2" id="KW-0723">Serine/threonine-protein kinase</keyword>
<comment type="caution">
    <text evidence="8">The sequence shown here is derived from an EMBL/GenBank/DDBJ whole genome shotgun (WGS) entry which is preliminary data.</text>
</comment>
<dbReference type="PANTHER" id="PTHR24349">
    <property type="entry name" value="SERINE/THREONINE-PROTEIN KINASE"/>
    <property type="match status" value="1"/>
</dbReference>
<gene>
    <name evidence="8" type="primary">CASK</name>
    <name evidence="8" type="ORF">CEXT_761911</name>
</gene>
<accession>A0AAV4P4H3</accession>
<keyword evidence="5" id="KW-0418">Kinase</keyword>
<dbReference type="Proteomes" id="UP001054945">
    <property type="component" value="Unassembled WGS sequence"/>
</dbReference>
<dbReference type="GO" id="GO:0004674">
    <property type="term" value="F:protein serine/threonine kinase activity"/>
    <property type="evidence" value="ECO:0007669"/>
    <property type="project" value="UniProtKB-KW"/>
</dbReference>
<feature type="domain" description="Protein kinase" evidence="7">
    <location>
        <begin position="1"/>
        <end position="97"/>
    </location>
</feature>
<organism evidence="8 9">
    <name type="scientific">Caerostris extrusa</name>
    <name type="common">Bark spider</name>
    <name type="synonym">Caerostris bankana</name>
    <dbReference type="NCBI Taxonomy" id="172846"/>
    <lineage>
        <taxon>Eukaryota</taxon>
        <taxon>Metazoa</taxon>
        <taxon>Ecdysozoa</taxon>
        <taxon>Arthropoda</taxon>
        <taxon>Chelicerata</taxon>
        <taxon>Arachnida</taxon>
        <taxon>Araneae</taxon>
        <taxon>Araneomorphae</taxon>
        <taxon>Entelegynae</taxon>
        <taxon>Araneoidea</taxon>
        <taxon>Araneidae</taxon>
        <taxon>Caerostris</taxon>
    </lineage>
</organism>
<keyword evidence="6" id="KW-0067">ATP-binding</keyword>
<protein>
    <recommendedName>
        <fullName evidence="7">Protein kinase domain-containing protein</fullName>
    </recommendedName>
</protein>
<reference evidence="8 9" key="1">
    <citation type="submission" date="2021-06" db="EMBL/GenBank/DDBJ databases">
        <title>Caerostris extrusa draft genome.</title>
        <authorList>
            <person name="Kono N."/>
            <person name="Arakawa K."/>
        </authorList>
    </citation>
    <scope>NUCLEOTIDE SEQUENCE [LARGE SCALE GENOMIC DNA]</scope>
</reference>
<dbReference type="Pfam" id="PF00069">
    <property type="entry name" value="Pkinase"/>
    <property type="match status" value="1"/>
</dbReference>
<dbReference type="InterPro" id="IPR050205">
    <property type="entry name" value="CDPK_Ser/Thr_kinases"/>
</dbReference>
<keyword evidence="4" id="KW-0547">Nucleotide-binding</keyword>
<evidence type="ECO:0000256" key="5">
    <source>
        <dbReference type="ARBA" id="ARBA00022777"/>
    </source>
</evidence>
<name>A0AAV4P4H3_CAEEX</name>
<dbReference type="GO" id="GO:0005524">
    <property type="term" value="F:ATP binding"/>
    <property type="evidence" value="ECO:0007669"/>
    <property type="project" value="UniProtKB-KW"/>
</dbReference>
<evidence type="ECO:0000313" key="8">
    <source>
        <dbReference type="EMBL" id="GIX91929.1"/>
    </source>
</evidence>
<evidence type="ECO:0000256" key="2">
    <source>
        <dbReference type="ARBA" id="ARBA00022527"/>
    </source>
</evidence>
<evidence type="ECO:0000256" key="4">
    <source>
        <dbReference type="ARBA" id="ARBA00022741"/>
    </source>
</evidence>
<dbReference type="AlphaFoldDB" id="A0AAV4P4H3"/>
<dbReference type="Gene3D" id="1.10.510.10">
    <property type="entry name" value="Transferase(Phosphotransferase) domain 1"/>
    <property type="match status" value="1"/>
</dbReference>
<evidence type="ECO:0000256" key="6">
    <source>
        <dbReference type="ARBA" id="ARBA00022840"/>
    </source>
</evidence>
<keyword evidence="3" id="KW-0808">Transferase</keyword>
<dbReference type="InterPro" id="IPR011009">
    <property type="entry name" value="Kinase-like_dom_sf"/>
</dbReference>
<proteinExistence type="inferred from homology"/>